<evidence type="ECO:0000313" key="2">
    <source>
        <dbReference type="Proteomes" id="UP000003150"/>
    </source>
</evidence>
<comment type="caution">
    <text evidence="1">The sequence shown here is derived from an EMBL/GenBank/DDBJ whole genome shotgun (WGS) entry which is preliminary data.</text>
</comment>
<evidence type="ECO:0000313" key="1">
    <source>
        <dbReference type="EMBL" id="EFF80425.1"/>
    </source>
</evidence>
<protein>
    <submittedName>
        <fullName evidence="1">Uncharacterized protein</fullName>
    </submittedName>
</protein>
<dbReference type="EMBL" id="ACYT02000016">
    <property type="protein sequence ID" value="EFF80425.1"/>
    <property type="molecule type" value="Genomic_DNA"/>
</dbReference>
<proteinExistence type="predicted"/>
<reference evidence="1 2" key="1">
    <citation type="submission" date="2009-10" db="EMBL/GenBank/DDBJ databases">
        <authorList>
            <person name="Weinstock G."/>
            <person name="Sodergren E."/>
            <person name="Clifton S."/>
            <person name="Fulton L."/>
            <person name="Fulton B."/>
            <person name="Courtney L."/>
            <person name="Fronick C."/>
            <person name="Harrison M."/>
            <person name="Strong C."/>
            <person name="Farmer C."/>
            <person name="Delahaunty K."/>
            <person name="Markovic C."/>
            <person name="Hall O."/>
            <person name="Minx P."/>
            <person name="Tomlinson C."/>
            <person name="Mitreva M."/>
            <person name="Nelson J."/>
            <person name="Hou S."/>
            <person name="Wollam A."/>
            <person name="Pepin K.H."/>
            <person name="Johnson M."/>
            <person name="Bhonagiri V."/>
            <person name="Nash W.E."/>
            <person name="Warren W."/>
            <person name="Chinwalla A."/>
            <person name="Mardis E.R."/>
            <person name="Wilson R.K."/>
        </authorList>
    </citation>
    <scope>NUCLEOTIDE SEQUENCE [LARGE SCALE GENOMIC DNA]</scope>
    <source>
        <strain evidence="1 2">F0309</strain>
    </source>
</reference>
<dbReference type="Proteomes" id="UP000003150">
    <property type="component" value="Unassembled WGS sequence"/>
</dbReference>
<gene>
    <name evidence="1" type="ORF">HMPREF0970_00619</name>
</gene>
<accession>D4TXF6</accession>
<sequence>MGEPRPRRLTRGRGFIMRVMGELHCMRVRHAGDALSEGFVSCKTPTVPVGWGRTSSRASAKWIGNDDLDRILRSG</sequence>
<organism evidence="1 2">
    <name type="scientific">Schaalia odontolytica F0309</name>
    <dbReference type="NCBI Taxonomy" id="649742"/>
    <lineage>
        <taxon>Bacteria</taxon>
        <taxon>Bacillati</taxon>
        <taxon>Actinomycetota</taxon>
        <taxon>Actinomycetes</taxon>
        <taxon>Actinomycetales</taxon>
        <taxon>Actinomycetaceae</taxon>
        <taxon>Schaalia</taxon>
    </lineage>
</organism>
<dbReference type="HOGENOM" id="CLU_2662842_0_0_11"/>
<name>D4TXF6_9ACTO</name>
<dbReference type="AlphaFoldDB" id="D4TXF6"/>